<dbReference type="HAMAP" id="MF_01871">
    <property type="entry name" value="DabA"/>
    <property type="match status" value="1"/>
</dbReference>
<evidence type="ECO:0000313" key="9">
    <source>
        <dbReference type="Proteomes" id="UP000218965"/>
    </source>
</evidence>
<evidence type="ECO:0000313" key="8">
    <source>
        <dbReference type="EMBL" id="BAU31728.1"/>
    </source>
</evidence>
<keyword evidence="3 6" id="KW-0479">Metal-binding</keyword>
<feature type="binding site" evidence="6">
    <location>
        <position position="517"/>
    </location>
    <ligand>
        <name>Zn(2+)</name>
        <dbReference type="ChEBI" id="CHEBI:29105"/>
    </ligand>
</feature>
<evidence type="ECO:0000256" key="4">
    <source>
        <dbReference type="ARBA" id="ARBA00022833"/>
    </source>
</evidence>
<dbReference type="GO" id="GO:0008270">
    <property type="term" value="F:zinc ion binding"/>
    <property type="evidence" value="ECO:0007669"/>
    <property type="project" value="UniProtKB-UniRule"/>
</dbReference>
<feature type="binding site" evidence="6">
    <location>
        <position position="502"/>
    </location>
    <ligand>
        <name>Zn(2+)</name>
        <dbReference type="ChEBI" id="CHEBI:29105"/>
    </ligand>
</feature>
<sequence>MTTSTPAPRDGAVLSAPAAVTGPSAADLQRVRAFADVALDVIGDYYGLDAAVAVNPLLPRLAAGFGVAATEGAAAVGAAGSIGEAGFRQLLRSGRIRRADLAAALRRRGTSSDAGAGADSDDAIVEAFLAAAPSIPVAPDVDRLTARVDDRLSRFARSWFADGEAAWSVRGGAGFYGDWRALALVDPTLRPRARRLLRELPERADGVIARHLAGRRLDYTDALELLGRHLARTSGWTSALRRRSSVERDIDAVEFLAVRLALTTILGAPDPAAPAAPELTAERLLVWQEAAEAATHDALLRAVRLPARRGVAGAGDEIRTPEAAHIVCCIDVRSEGLRRHIEAVGPYGTSGFAGFFGVAARVTPLGAGAGLDSCPVLLSPRHAIDERPRPGAAPRARTALDRFRSGLAWRGSLRAPERSVGSALGWAELSGWMLGPLAALRSVAPGALGEATRPDELRSAPPTLFDLDSAMSVDEQVLTAENILTTMGMTRDFAPVVLLLGHGATTTNSPFRTALDCGACGGHRGASNARIAAALLNAPTVREGLAARGITIDDTTIFLGGEHDTVTDRVTVHDTHALSGRHQLTVSALRADLAVAGKRLRRERLADLPGGRRAGAEAEVERRAADWAQVFPEWGLARNAAIIIGPRDLTRGVDLGRRTFLHSYDPETDSEGVALTTILTAPLVVAHWINAQYYFSTVDPEVFGAGSKTVHNLVGGLGVLTGPDGDLRIGLPQQSVMTREGHHHEPVRLLAIVDAPLARIDRIIERHDIVRDLVVGEWVRLVAPATDGHGWVERRADGWHPRIPTDNTDQTTDTKEAA</sequence>
<evidence type="ECO:0000256" key="5">
    <source>
        <dbReference type="ARBA" id="ARBA00023136"/>
    </source>
</evidence>
<comment type="function">
    <text evidence="6">Part of an energy-coupled inorganic carbon pump.</text>
</comment>
<feature type="region of interest" description="Disordered" evidence="7">
    <location>
        <begin position="793"/>
        <end position="818"/>
    </location>
</feature>
<evidence type="ECO:0000256" key="2">
    <source>
        <dbReference type="ARBA" id="ARBA00022475"/>
    </source>
</evidence>
<evidence type="ECO:0000256" key="7">
    <source>
        <dbReference type="SAM" id="MobiDB-lite"/>
    </source>
</evidence>
<comment type="similarity">
    <text evidence="6">Belongs to the inorganic carbon transporter (TC 9.A.2) DabA family.</text>
</comment>
<comment type="cofactor">
    <cofactor evidence="6">
        <name>Zn(2+)</name>
        <dbReference type="ChEBI" id="CHEBI:29105"/>
    </cofactor>
</comment>
<evidence type="ECO:0000256" key="1">
    <source>
        <dbReference type="ARBA" id="ARBA00022448"/>
    </source>
</evidence>
<keyword evidence="1 6" id="KW-0813">Transport</keyword>
<dbReference type="Proteomes" id="UP000218965">
    <property type="component" value="Chromosome"/>
</dbReference>
<keyword evidence="5 6" id="KW-0472">Membrane</keyword>
<keyword evidence="4 6" id="KW-0862">Zinc</keyword>
<name>A0A0U5B7A7_9MICO</name>
<dbReference type="RefSeq" id="WP_161494067.1">
    <property type="nucleotide sequence ID" value="NZ_AP017315.1"/>
</dbReference>
<organism evidence="8 9">
    <name type="scientific">Microcella alkaliphila</name>
    <dbReference type="NCBI Taxonomy" id="279828"/>
    <lineage>
        <taxon>Bacteria</taxon>
        <taxon>Bacillati</taxon>
        <taxon>Actinomycetota</taxon>
        <taxon>Actinomycetes</taxon>
        <taxon>Micrococcales</taxon>
        <taxon>Microbacteriaceae</taxon>
        <taxon>Microcella</taxon>
    </lineage>
</organism>
<dbReference type="Pfam" id="PF10070">
    <property type="entry name" value="DabA"/>
    <property type="match status" value="1"/>
</dbReference>
<dbReference type="PANTHER" id="PTHR38344">
    <property type="entry name" value="UPF0753 PROTEIN AQ_863"/>
    <property type="match status" value="1"/>
</dbReference>
<evidence type="ECO:0000256" key="6">
    <source>
        <dbReference type="HAMAP-Rule" id="MF_01871"/>
    </source>
</evidence>
<dbReference type="InterPro" id="IPR018752">
    <property type="entry name" value="DabA"/>
</dbReference>
<evidence type="ECO:0000256" key="3">
    <source>
        <dbReference type="ARBA" id="ARBA00022723"/>
    </source>
</evidence>
<dbReference type="EMBL" id="AP017315">
    <property type="protein sequence ID" value="BAU31728.1"/>
    <property type="molecule type" value="Genomic_DNA"/>
</dbReference>
<dbReference type="AlphaFoldDB" id="A0A0U5B7A7"/>
<comment type="subunit">
    <text evidence="6">Forms a complex with DabB.</text>
</comment>
<dbReference type="KEGG" id="malk:MalAC0309_0862"/>
<keyword evidence="2 6" id="KW-1003">Cell membrane</keyword>
<dbReference type="PANTHER" id="PTHR38344:SF1">
    <property type="entry name" value="INORGANIC CARBON TRANSPORTER SUBUNIT DABA-RELATED"/>
    <property type="match status" value="1"/>
</dbReference>
<reference evidence="8 9" key="2">
    <citation type="submission" date="2016-01" db="EMBL/GenBank/DDBJ databases">
        <title>Microcella alkaliphila JAM AC0309 whole genome shotgun sequence.</title>
        <authorList>
            <person name="Kurata A."/>
            <person name="Hirose Y."/>
            <person name="Kishimoto N."/>
            <person name="Kobayashi T."/>
        </authorList>
    </citation>
    <scope>NUCLEOTIDE SEQUENCE [LARGE SCALE GENOMIC DNA]</scope>
    <source>
        <strain evidence="8 9">JAM AC0309</strain>
    </source>
</reference>
<comment type="subcellular location">
    <subcellularLocation>
        <location evidence="6">Cell membrane</location>
        <topology evidence="6">Peripheral membrane protein</topology>
    </subcellularLocation>
</comment>
<protein>
    <recommendedName>
        <fullName evidence="6">Probable inorganic carbon transporter subunit DabA</fullName>
    </recommendedName>
</protein>
<proteinExistence type="inferred from homology"/>
<accession>A0A0U5B7A7</accession>
<feature type="binding site" evidence="6">
    <location>
        <position position="331"/>
    </location>
    <ligand>
        <name>Zn(2+)</name>
        <dbReference type="ChEBI" id="CHEBI:29105"/>
    </ligand>
</feature>
<reference evidence="9" key="1">
    <citation type="submission" date="2015-12" db="EMBL/GenBank/DDBJ databases">
        <authorList>
            <person name="Shamseldin A."/>
            <person name="Moawad H."/>
            <person name="Abd El-Rahim W.M."/>
            <person name="Sadowsky M.J."/>
        </authorList>
    </citation>
    <scope>NUCLEOTIDE SEQUENCE [LARGE SCALE GENOMIC DNA]</scope>
    <source>
        <strain evidence="9">JAM AC0309</strain>
    </source>
</reference>
<dbReference type="GO" id="GO:0005886">
    <property type="term" value="C:plasma membrane"/>
    <property type="evidence" value="ECO:0007669"/>
    <property type="project" value="UniProtKB-SubCell"/>
</dbReference>
<gene>
    <name evidence="6" type="primary">dabA</name>
    <name evidence="8" type="ORF">MalAC0309_0862</name>
</gene>
<feature type="binding site" evidence="6">
    <location>
        <position position="329"/>
    </location>
    <ligand>
        <name>Zn(2+)</name>
        <dbReference type="ChEBI" id="CHEBI:29105"/>
    </ligand>
</feature>